<feature type="binding site" evidence="7">
    <location>
        <position position="296"/>
    </location>
    <ligand>
        <name>FMN</name>
        <dbReference type="ChEBI" id="CHEBI:58210"/>
    </ligand>
</feature>
<evidence type="ECO:0000256" key="5">
    <source>
        <dbReference type="ARBA" id="ARBA00024042"/>
    </source>
</evidence>
<keyword evidence="2 7" id="KW-0285">Flavoprotein</keyword>
<dbReference type="RefSeq" id="WP_187794443.1">
    <property type="nucleotide sequence ID" value="NZ_JACOQL010000004.1"/>
</dbReference>
<reference evidence="9" key="1">
    <citation type="submission" date="2020-08" db="EMBL/GenBank/DDBJ databases">
        <title>Paracoccus amoyensis sp. nov., isolated from the surface seawater at coast of Xiamen, Fujian.</title>
        <authorList>
            <person name="Lyu L."/>
        </authorList>
    </citation>
    <scope>NUCLEOTIDE SEQUENCE</scope>
    <source>
        <strain evidence="9">11-3</strain>
    </source>
</reference>
<comment type="cofactor">
    <cofactor evidence="1">
        <name>FMN</name>
        <dbReference type="ChEBI" id="CHEBI:58210"/>
    </cofactor>
</comment>
<dbReference type="GO" id="GO:0010181">
    <property type="term" value="F:FMN binding"/>
    <property type="evidence" value="ECO:0007669"/>
    <property type="project" value="InterPro"/>
</dbReference>
<feature type="binding site" evidence="7">
    <location>
        <position position="147"/>
    </location>
    <ligand>
        <name>FMN</name>
        <dbReference type="ChEBI" id="CHEBI:58210"/>
    </ligand>
</feature>
<sequence>MTDTPSVAIARRKPMTVPRHLRSVLSLEDFERRARRKLPLAIFGYVSGGVERNASLNANRAALDAISFTPRVLRDVSVRSQALNLLGHSYKLPFAIAPMGFSALAAYDGDVALARAATRMGSFAICSAASLTPLERVATEGQSGWFQCYIPGDQSRIAPLLERLLKAGFDTLVVTGDVPVAANRENNARNGFDAPFRVTPQLIWQGITHPRWTIGTLGREMWSRGMPHFANMEAVRGPPLFSRDLVRSTIARDRLGWPDIDYIRARWPGKLLVKGILHPDDAIRARNAGCDGVILSNHGGRQLDGAISGMQALPAVRAAVPDMAVIVDGGIRRGTDVLKALVMGADFTLVGRPFLYAAATDGVAGICHAMKLLAEEVDRDMALLGVNSIDQLRAERPVSG</sequence>
<keyword evidence="10" id="KW-1185">Reference proteome</keyword>
<feature type="binding site" evidence="7">
    <location>
        <position position="298"/>
    </location>
    <ligand>
        <name>glyoxylate</name>
        <dbReference type="ChEBI" id="CHEBI:36655"/>
    </ligand>
</feature>
<name>A0A926G8S6_9RHOB</name>
<evidence type="ECO:0000313" key="10">
    <source>
        <dbReference type="Proteomes" id="UP000608594"/>
    </source>
</evidence>
<dbReference type="InterPro" id="IPR012133">
    <property type="entry name" value="Alpha-hydoxy_acid_DH_FMN"/>
</dbReference>
<evidence type="ECO:0000256" key="4">
    <source>
        <dbReference type="ARBA" id="ARBA00023002"/>
    </source>
</evidence>
<proteinExistence type="inferred from homology"/>
<feature type="binding site" evidence="7">
    <location>
        <position position="149"/>
    </location>
    <ligand>
        <name>glyoxylate</name>
        <dbReference type="ChEBI" id="CHEBI:36655"/>
    </ligand>
</feature>
<feature type="binding site" evidence="7">
    <location>
        <position position="274"/>
    </location>
    <ligand>
        <name>FMN</name>
        <dbReference type="ChEBI" id="CHEBI:58210"/>
    </ligand>
</feature>
<dbReference type="AlphaFoldDB" id="A0A926G8S6"/>
<feature type="binding site" evidence="7">
    <location>
        <position position="127"/>
    </location>
    <ligand>
        <name>FMN</name>
        <dbReference type="ChEBI" id="CHEBI:58210"/>
    </ligand>
</feature>
<dbReference type="PIRSF" id="PIRSF000138">
    <property type="entry name" value="Al-hdrx_acd_dh"/>
    <property type="match status" value="1"/>
</dbReference>
<evidence type="ECO:0000256" key="1">
    <source>
        <dbReference type="ARBA" id="ARBA00001917"/>
    </source>
</evidence>
<gene>
    <name evidence="9" type="ORF">H4P12_14890</name>
</gene>
<dbReference type="PROSITE" id="PS00557">
    <property type="entry name" value="FMN_HYDROXY_ACID_DH_1"/>
    <property type="match status" value="1"/>
</dbReference>
<accession>A0A926G8S6</accession>
<feature type="active site" description="Proton acceptor" evidence="6">
    <location>
        <position position="298"/>
    </location>
</feature>
<dbReference type="InterPro" id="IPR000262">
    <property type="entry name" value="FMN-dep_DH"/>
</dbReference>
<feature type="domain" description="FMN hydroxy acid dehydrogenase" evidence="8">
    <location>
        <begin position="19"/>
        <end position="400"/>
    </location>
</feature>
<feature type="binding site" evidence="7">
    <location>
        <begin position="328"/>
        <end position="332"/>
    </location>
    <ligand>
        <name>FMN</name>
        <dbReference type="ChEBI" id="CHEBI:58210"/>
    </ligand>
</feature>
<keyword evidence="3 7" id="KW-0288">FMN</keyword>
<dbReference type="Gene3D" id="3.20.20.70">
    <property type="entry name" value="Aldolase class I"/>
    <property type="match status" value="1"/>
</dbReference>
<dbReference type="PROSITE" id="PS51349">
    <property type="entry name" value="FMN_HYDROXY_ACID_DH_2"/>
    <property type="match status" value="1"/>
</dbReference>
<dbReference type="EMBL" id="JACOQL010000004">
    <property type="protein sequence ID" value="MBC9247963.1"/>
    <property type="molecule type" value="Genomic_DNA"/>
</dbReference>
<evidence type="ECO:0000256" key="7">
    <source>
        <dbReference type="PIRSR" id="PIRSR000138-2"/>
    </source>
</evidence>
<feature type="binding site" evidence="7">
    <location>
        <position position="184"/>
    </location>
    <ligand>
        <name>glyoxylate</name>
        <dbReference type="ChEBI" id="CHEBI:36655"/>
    </ligand>
</feature>
<evidence type="ECO:0000259" key="8">
    <source>
        <dbReference type="PROSITE" id="PS51349"/>
    </source>
</evidence>
<feature type="binding site" evidence="7">
    <location>
        <position position="175"/>
    </location>
    <ligand>
        <name>FMN</name>
        <dbReference type="ChEBI" id="CHEBI:58210"/>
    </ligand>
</feature>
<dbReference type="SUPFAM" id="SSF51395">
    <property type="entry name" value="FMN-linked oxidoreductases"/>
    <property type="match status" value="1"/>
</dbReference>
<dbReference type="Proteomes" id="UP000608594">
    <property type="component" value="Unassembled WGS sequence"/>
</dbReference>
<feature type="binding site" evidence="7">
    <location>
        <position position="301"/>
    </location>
    <ligand>
        <name>glyoxylate</name>
        <dbReference type="ChEBI" id="CHEBI:36655"/>
    </ligand>
</feature>
<dbReference type="Pfam" id="PF01070">
    <property type="entry name" value="FMN_dh"/>
    <property type="match status" value="1"/>
</dbReference>
<dbReference type="InterPro" id="IPR008259">
    <property type="entry name" value="FMN_hydac_DH_AS"/>
</dbReference>
<dbReference type="PANTHER" id="PTHR10578">
    <property type="entry name" value="S -2-HYDROXY-ACID OXIDASE-RELATED"/>
    <property type="match status" value="1"/>
</dbReference>
<evidence type="ECO:0000256" key="3">
    <source>
        <dbReference type="ARBA" id="ARBA00022643"/>
    </source>
</evidence>
<dbReference type="PANTHER" id="PTHR10578:SF107">
    <property type="entry name" value="2-HYDROXYACID OXIDASE 1"/>
    <property type="match status" value="1"/>
</dbReference>
<feature type="binding site" evidence="7">
    <location>
        <begin position="98"/>
        <end position="100"/>
    </location>
    <ligand>
        <name>FMN</name>
        <dbReference type="ChEBI" id="CHEBI:58210"/>
    </ligand>
</feature>
<dbReference type="InterPro" id="IPR037396">
    <property type="entry name" value="FMN_HAD"/>
</dbReference>
<comment type="similarity">
    <text evidence="5">Belongs to the FMN-dependent alpha-hydroxy acid dehydrogenase family.</text>
</comment>
<dbReference type="InterPro" id="IPR013785">
    <property type="entry name" value="Aldolase_TIM"/>
</dbReference>
<protein>
    <submittedName>
        <fullName evidence="9">Alpha-hydroxy-acid oxidizing protein</fullName>
    </submittedName>
</protein>
<evidence type="ECO:0000256" key="6">
    <source>
        <dbReference type="PIRSR" id="PIRSR000138-1"/>
    </source>
</evidence>
<feature type="binding site" evidence="7">
    <location>
        <begin position="351"/>
        <end position="352"/>
    </location>
    <ligand>
        <name>FMN</name>
        <dbReference type="ChEBI" id="CHEBI:58210"/>
    </ligand>
</feature>
<evidence type="ECO:0000313" key="9">
    <source>
        <dbReference type="EMBL" id="MBC9247963.1"/>
    </source>
</evidence>
<evidence type="ECO:0000256" key="2">
    <source>
        <dbReference type="ARBA" id="ARBA00022630"/>
    </source>
</evidence>
<organism evidence="9 10">
    <name type="scientific">Paracoccus amoyensis</name>
    <dbReference type="NCBI Taxonomy" id="2760093"/>
    <lineage>
        <taxon>Bacteria</taxon>
        <taxon>Pseudomonadati</taxon>
        <taxon>Pseudomonadota</taxon>
        <taxon>Alphaproteobacteria</taxon>
        <taxon>Rhodobacterales</taxon>
        <taxon>Paracoccaceae</taxon>
        <taxon>Paracoccus</taxon>
    </lineage>
</organism>
<comment type="caution">
    <text evidence="9">The sequence shown here is derived from an EMBL/GenBank/DDBJ whole genome shotgun (WGS) entry which is preliminary data.</text>
</comment>
<keyword evidence="4" id="KW-0560">Oxidoreductase</keyword>
<dbReference type="CDD" id="cd02809">
    <property type="entry name" value="alpha_hydroxyacid_oxid_FMN"/>
    <property type="match status" value="1"/>
</dbReference>
<dbReference type="GO" id="GO:0016491">
    <property type="term" value="F:oxidoreductase activity"/>
    <property type="evidence" value="ECO:0007669"/>
    <property type="project" value="UniProtKB-KW"/>
</dbReference>
<feature type="binding site" evidence="7">
    <location>
        <position position="45"/>
    </location>
    <ligand>
        <name>glyoxylate</name>
        <dbReference type="ChEBI" id="CHEBI:36655"/>
    </ligand>
</feature>